<reference evidence="1" key="1">
    <citation type="submission" date="2022-07" db="EMBL/GenBank/DDBJ databases">
        <title>Phylogenomic reconstructions and comparative analyses of Kickxellomycotina fungi.</title>
        <authorList>
            <person name="Reynolds N.K."/>
            <person name="Stajich J.E."/>
            <person name="Barry K."/>
            <person name="Grigoriev I.V."/>
            <person name="Crous P."/>
            <person name="Smith M.E."/>
        </authorList>
    </citation>
    <scope>NUCLEOTIDE SEQUENCE</scope>
    <source>
        <strain evidence="1">CBS 190363</strain>
    </source>
</reference>
<dbReference type="EMBL" id="JANBVB010001192">
    <property type="protein sequence ID" value="KAJ2890838.1"/>
    <property type="molecule type" value="Genomic_DNA"/>
</dbReference>
<organism evidence="1 2">
    <name type="scientific">Coemansia aciculifera</name>
    <dbReference type="NCBI Taxonomy" id="417176"/>
    <lineage>
        <taxon>Eukaryota</taxon>
        <taxon>Fungi</taxon>
        <taxon>Fungi incertae sedis</taxon>
        <taxon>Zoopagomycota</taxon>
        <taxon>Kickxellomycotina</taxon>
        <taxon>Kickxellomycetes</taxon>
        <taxon>Kickxellales</taxon>
        <taxon>Kickxellaceae</taxon>
        <taxon>Coemansia</taxon>
    </lineage>
</organism>
<gene>
    <name evidence="1" type="ORF">IWW38_003915</name>
</gene>
<comment type="caution">
    <text evidence="1">The sequence shown here is derived from an EMBL/GenBank/DDBJ whole genome shotgun (WGS) entry which is preliminary data.</text>
</comment>
<proteinExistence type="predicted"/>
<protein>
    <submittedName>
        <fullName evidence="1">Uncharacterized protein</fullName>
    </submittedName>
</protein>
<accession>A0ACC1LZE8</accession>
<evidence type="ECO:0000313" key="2">
    <source>
        <dbReference type="Proteomes" id="UP001139981"/>
    </source>
</evidence>
<evidence type="ECO:0000313" key="1">
    <source>
        <dbReference type="EMBL" id="KAJ2890838.1"/>
    </source>
</evidence>
<name>A0ACC1LZE8_9FUNG</name>
<keyword evidence="2" id="KW-1185">Reference proteome</keyword>
<sequence length="109" mass="12309">MLARLGVAGRRIQAGRCWRDRAQLTAHSSIRRFATAAEQKPKERPPGTYTIWAMEAIGAMMAFLYYLHLHTDLLKPEVKERLDPQKYTPFTLIEKEPLTPATLLASASA</sequence>
<dbReference type="Proteomes" id="UP001139981">
    <property type="component" value="Unassembled WGS sequence"/>
</dbReference>